<keyword evidence="1" id="KW-1133">Transmembrane helix</keyword>
<evidence type="ECO:0000256" key="1">
    <source>
        <dbReference type="SAM" id="Phobius"/>
    </source>
</evidence>
<gene>
    <name evidence="3" type="ORF">VSR73_05135</name>
</gene>
<evidence type="ECO:0000313" key="4">
    <source>
        <dbReference type="Proteomes" id="UP001489897"/>
    </source>
</evidence>
<dbReference type="RefSeq" id="WP_342945976.1">
    <property type="nucleotide sequence ID" value="NZ_JAYMRV010000001.1"/>
</dbReference>
<evidence type="ECO:0000313" key="3">
    <source>
        <dbReference type="EMBL" id="MEM5420452.1"/>
    </source>
</evidence>
<protein>
    <submittedName>
        <fullName evidence="3">PH domain-containing protein</fullName>
    </submittedName>
</protein>
<keyword evidence="4" id="KW-1185">Reference proteome</keyword>
<dbReference type="Proteomes" id="UP001489897">
    <property type="component" value="Unassembled WGS sequence"/>
</dbReference>
<accession>A0ABU9RL97</accession>
<dbReference type="EMBL" id="JAYMRV010000001">
    <property type="protein sequence ID" value="MEM5420452.1"/>
    <property type="molecule type" value="Genomic_DNA"/>
</dbReference>
<dbReference type="PANTHER" id="PTHR37938:SF1">
    <property type="entry name" value="BLL0215 PROTEIN"/>
    <property type="match status" value="1"/>
</dbReference>
<comment type="caution">
    <text evidence="3">The sequence shown here is derived from an EMBL/GenBank/DDBJ whole genome shotgun (WGS) entry which is preliminary data.</text>
</comment>
<keyword evidence="1" id="KW-0472">Membrane</keyword>
<name>A0ABU9RL97_9BURK</name>
<sequence>MLLIRFEGQPSGCPFLLRREFVAPARSARPPGVEPRRLTTDPTPQDALPYNLITEQILTEVIVKYVESTLLPGERIVCEGHPCFWAMGPRITFSLLLMVWGVLVGTMGTSPLAAVSFFAAGLGLFGASLLAWWTTEFAVTNKRVVARYGAVRRHTVELTLAKIESVRIEQSLIGRIFDYGSLVVGGGGLIATPIPGISNPNEFRRLVFLAQAAEEPVPLRLVA</sequence>
<feature type="transmembrane region" description="Helical" evidence="1">
    <location>
        <begin position="91"/>
        <end position="108"/>
    </location>
</feature>
<organism evidence="3 4">
    <name type="scientific">Paraburkholderia ferrariae</name>
    <dbReference type="NCBI Taxonomy" id="386056"/>
    <lineage>
        <taxon>Bacteria</taxon>
        <taxon>Pseudomonadati</taxon>
        <taxon>Pseudomonadota</taxon>
        <taxon>Betaproteobacteria</taxon>
        <taxon>Burkholderiales</taxon>
        <taxon>Burkholderiaceae</taxon>
        <taxon>Paraburkholderia</taxon>
    </lineage>
</organism>
<proteinExistence type="predicted"/>
<feature type="transmembrane region" description="Helical" evidence="1">
    <location>
        <begin position="114"/>
        <end position="133"/>
    </location>
</feature>
<evidence type="ECO:0000259" key="2">
    <source>
        <dbReference type="Pfam" id="PF03703"/>
    </source>
</evidence>
<dbReference type="PANTHER" id="PTHR37938">
    <property type="entry name" value="BLL0215 PROTEIN"/>
    <property type="match status" value="1"/>
</dbReference>
<reference evidence="3 4" key="1">
    <citation type="submission" date="2024-01" db="EMBL/GenBank/DDBJ databases">
        <title>The diversity of rhizobia nodulating Mimosa spp. in eleven states of Brazil covering several biomes is determined by host plant, location, and edaphic factors.</title>
        <authorList>
            <person name="Rouws L."/>
            <person name="Barauna A."/>
            <person name="Beukes C."/>
            <person name="De Faria S.M."/>
            <person name="Gross E."/>
            <person name="Dos Reis Junior F.B."/>
            <person name="Simon M."/>
            <person name="Maluk M."/>
            <person name="Odee D.W."/>
            <person name="Kenicer G."/>
            <person name="Young J.P.W."/>
            <person name="Reis V.M."/>
            <person name="Zilli J."/>
            <person name="James E.K."/>
        </authorList>
    </citation>
    <scope>NUCLEOTIDE SEQUENCE [LARGE SCALE GENOMIC DNA]</scope>
    <source>
        <strain evidence="3 4">JPY167</strain>
    </source>
</reference>
<feature type="domain" description="YdbS-like PH" evidence="2">
    <location>
        <begin position="132"/>
        <end position="205"/>
    </location>
</feature>
<keyword evidence="1" id="KW-0812">Transmembrane</keyword>
<dbReference type="Pfam" id="PF03703">
    <property type="entry name" value="bPH_2"/>
    <property type="match status" value="1"/>
</dbReference>
<dbReference type="InterPro" id="IPR005182">
    <property type="entry name" value="YdbS-like_PH"/>
</dbReference>